<proteinExistence type="predicted"/>
<sequence length="288" mass="31251">MSTASREARRRRIVDRGSDRLALITGRIETLPSSSSSLTEPDHSHTPTCPPSISHNHDLPIDSEGIDDNTSNSLLPLHESVSKSGDINADVGGIGDKPVLRKCETNNEASRATSWEVESRSQSSQVLSPVQESPIFSSDIECRLEPHGHHARFFTPKQISSAVKATESTRTYSSLTVAILVVLSSVVFPILGRRVVKSVVFFRPLYLVLITDVSIVLSRLLLDKQQRGLERTGQVANKVSSGGGYVLAGKALEFGLVLQKIMGALFMDCSVYAIVLICGLSVAQKLGW</sequence>
<protein>
    <submittedName>
        <fullName evidence="1">Uncharacterized protein</fullName>
    </submittedName>
</protein>
<gene>
    <name evidence="1" type="ORF">Vadar_028803</name>
</gene>
<keyword evidence="2" id="KW-1185">Reference proteome</keyword>
<dbReference type="EMBL" id="CM037155">
    <property type="protein sequence ID" value="KAH7847672.1"/>
    <property type="molecule type" value="Genomic_DNA"/>
</dbReference>
<accession>A0ACB7Y2X5</accession>
<organism evidence="1 2">
    <name type="scientific">Vaccinium darrowii</name>
    <dbReference type="NCBI Taxonomy" id="229202"/>
    <lineage>
        <taxon>Eukaryota</taxon>
        <taxon>Viridiplantae</taxon>
        <taxon>Streptophyta</taxon>
        <taxon>Embryophyta</taxon>
        <taxon>Tracheophyta</taxon>
        <taxon>Spermatophyta</taxon>
        <taxon>Magnoliopsida</taxon>
        <taxon>eudicotyledons</taxon>
        <taxon>Gunneridae</taxon>
        <taxon>Pentapetalae</taxon>
        <taxon>asterids</taxon>
        <taxon>Ericales</taxon>
        <taxon>Ericaceae</taxon>
        <taxon>Vaccinioideae</taxon>
        <taxon>Vaccinieae</taxon>
        <taxon>Vaccinium</taxon>
    </lineage>
</organism>
<dbReference type="Proteomes" id="UP000828048">
    <property type="component" value="Chromosome 5"/>
</dbReference>
<comment type="caution">
    <text evidence="1">The sequence shown here is derived from an EMBL/GenBank/DDBJ whole genome shotgun (WGS) entry which is preliminary data.</text>
</comment>
<evidence type="ECO:0000313" key="1">
    <source>
        <dbReference type="EMBL" id="KAH7847672.1"/>
    </source>
</evidence>
<name>A0ACB7Y2X5_9ERIC</name>
<reference evidence="1 2" key="1">
    <citation type="journal article" date="2021" name="Hortic Res">
        <title>High-quality reference genome and annotation aids understanding of berry development for evergreen blueberry (Vaccinium darrowii).</title>
        <authorList>
            <person name="Yu J."/>
            <person name="Hulse-Kemp A.M."/>
            <person name="Babiker E."/>
            <person name="Staton M."/>
        </authorList>
    </citation>
    <scope>NUCLEOTIDE SEQUENCE [LARGE SCALE GENOMIC DNA]</scope>
    <source>
        <strain evidence="2">cv. NJ 8807/NJ 8810</strain>
        <tissue evidence="1">Young leaf</tissue>
    </source>
</reference>
<evidence type="ECO:0000313" key="2">
    <source>
        <dbReference type="Proteomes" id="UP000828048"/>
    </source>
</evidence>